<dbReference type="RefSeq" id="XP_024578174.1">
    <property type="nucleotide sequence ID" value="XM_024727615.1"/>
</dbReference>
<dbReference type="OrthoDB" id="27109at2759"/>
<evidence type="ECO:0000313" key="2">
    <source>
        <dbReference type="EMBL" id="CEG41805.1"/>
    </source>
</evidence>
<sequence length="956" mass="107439">MEVSISSDDTRHTLHTHFQSLKSTVRSSTSGSTSSAIAGRRRLISFLQVQKPKSIHVPESKRLFGLGATTSKHFVLCLTAQDFNTSGGAQIELHFVQLLSNLSVDVHYSWNLNQLDTIEHSGIGPEKPKGAFALFFSGGLTSCQWIVEAKVSATAMLEFLWTICAVMVQNQSKFPRLVRLDAKDLHETALRQNLQKIYELEIDLANHISILTKSKDSDDDQCVLEEERKEKKTVEATSGTDVSGLRLGSPESNEALELLNDINWSEVQLVKVEDDLSKMLKTLEDENMAFLLSLNGDLSITKSGTDTIKTNSVDIIINAIDQVQDRILSLQDWTNESGESLGHISSDMQHFETLNNQLEMHFKNSVELERVLAKLMAQVELSKEHMLILTSLVNVFPIQTSGTSTGITNDKGSDESLKVSATERTRATIAAVAALEHAIKSTREFPACEMVALRSRGVELSKVATDFGEKLCISFDSFLQQTIKQMINTRGVRGRNGRDPLSGHLSSDEMNWSFTTDSIHFVLVDYQSLFEHVGSLDSRILATLRQIYSKQLAIVFNAHVQCLFRFLKDKLPRNTKQHFHKPTSMQSMASSISSSFFSTGDTMCAAPLMQQALDHLTPLVLNERQFVSLLFFSSCDKLNSANGKYELDDLTLMMENVFEKLLKRMIEFGEAVGGRNVLDALSLVVLLSGKLEVYRQQSAFLYNVMVSFQLQMKRIVIKFIEDQEVWINAQTVDSKMAGVLGPTKKIVNVIARLEDSVAGKSSDSTLLSIYHMIVPSIMHWIDKMADTRPKYAPLTRLENFHFLSENLRSINSTKGLPLAQYAAEAYDKYVDNLHHYVISVWDYAFKQLVPLIASIESLMTTVPASEIQYHISRQEVRRVLDATPTTFEKSVRVMHDRIKKHIRENPKLLPSVWKQLVIYGGGRLSLYALVAGDCYQLRFEPPLERGLEVLNNFAFN</sequence>
<protein>
    <submittedName>
        <fullName evidence="2">Exocyst protein Sec3</fullName>
    </submittedName>
</protein>
<dbReference type="EMBL" id="CCYD01000610">
    <property type="protein sequence ID" value="CEG41805.1"/>
    <property type="molecule type" value="Genomic_DNA"/>
</dbReference>
<dbReference type="GO" id="GO:0005546">
    <property type="term" value="F:phosphatidylinositol-4,5-bisphosphate binding"/>
    <property type="evidence" value="ECO:0007669"/>
    <property type="project" value="TreeGrafter"/>
</dbReference>
<dbReference type="PANTHER" id="PTHR16092">
    <property type="entry name" value="SEC3/SYNTAXIN-RELATED"/>
    <property type="match status" value="1"/>
</dbReference>
<organism evidence="2 3">
    <name type="scientific">Plasmopara halstedii</name>
    <name type="common">Downy mildew of sunflower</name>
    <dbReference type="NCBI Taxonomy" id="4781"/>
    <lineage>
        <taxon>Eukaryota</taxon>
        <taxon>Sar</taxon>
        <taxon>Stramenopiles</taxon>
        <taxon>Oomycota</taxon>
        <taxon>Peronosporomycetes</taxon>
        <taxon>Peronosporales</taxon>
        <taxon>Peronosporaceae</taxon>
        <taxon>Plasmopara</taxon>
    </lineage>
</organism>
<name>A0A0P1AKJ9_PLAHL</name>
<dbReference type="GeneID" id="36407183"/>
<dbReference type="GO" id="GO:0006887">
    <property type="term" value="P:exocytosis"/>
    <property type="evidence" value="ECO:0007669"/>
    <property type="project" value="TreeGrafter"/>
</dbReference>
<dbReference type="AlphaFoldDB" id="A0A0P1AKJ9"/>
<dbReference type="InterPro" id="IPR048628">
    <property type="entry name" value="Sec3_C"/>
</dbReference>
<reference evidence="3" key="1">
    <citation type="submission" date="2014-09" db="EMBL/GenBank/DDBJ databases">
        <authorList>
            <person name="Sharma Rahul"/>
            <person name="Thines Marco"/>
        </authorList>
    </citation>
    <scope>NUCLEOTIDE SEQUENCE [LARGE SCALE GENOMIC DNA]</scope>
</reference>
<dbReference type="GO" id="GO:0000145">
    <property type="term" value="C:exocyst"/>
    <property type="evidence" value="ECO:0007669"/>
    <property type="project" value="TreeGrafter"/>
</dbReference>
<evidence type="ECO:0000259" key="1">
    <source>
        <dbReference type="Pfam" id="PF20654"/>
    </source>
</evidence>
<feature type="domain" description="Exocyst complex component Sec3 C-terminal" evidence="1">
    <location>
        <begin position="647"/>
        <end position="915"/>
    </location>
</feature>
<dbReference type="GO" id="GO:0006893">
    <property type="term" value="P:Golgi to plasma membrane transport"/>
    <property type="evidence" value="ECO:0007669"/>
    <property type="project" value="TreeGrafter"/>
</dbReference>
<accession>A0A0P1AKJ9</accession>
<dbReference type="Pfam" id="PF20654">
    <property type="entry name" value="Sec3_C-term"/>
    <property type="match status" value="1"/>
</dbReference>
<dbReference type="GO" id="GO:0005886">
    <property type="term" value="C:plasma membrane"/>
    <property type="evidence" value="ECO:0007669"/>
    <property type="project" value="TreeGrafter"/>
</dbReference>
<proteinExistence type="predicted"/>
<evidence type="ECO:0000313" key="3">
    <source>
        <dbReference type="Proteomes" id="UP000054928"/>
    </source>
</evidence>
<dbReference type="STRING" id="4781.A0A0P1AKJ9"/>
<dbReference type="Proteomes" id="UP000054928">
    <property type="component" value="Unassembled WGS sequence"/>
</dbReference>
<dbReference type="OMA" id="DEMNWSF"/>
<dbReference type="PANTHER" id="PTHR16092:SF14">
    <property type="entry name" value="EXOCYST COMPLEX COMPONENT 1 ISOFORM X1"/>
    <property type="match status" value="1"/>
</dbReference>
<keyword evidence="3" id="KW-1185">Reference proteome</keyword>